<dbReference type="EMBL" id="PRBV01000024">
    <property type="protein sequence ID" value="RTJ77989.1"/>
    <property type="molecule type" value="Genomic_DNA"/>
</dbReference>
<comment type="caution">
    <text evidence="4">The sequence shown here is derived from an EMBL/GenBank/DDBJ whole genome shotgun (WGS) entry which is preliminary data.</text>
</comment>
<evidence type="ECO:0000313" key="4">
    <source>
        <dbReference type="EMBL" id="RTJ77989.1"/>
    </source>
</evidence>
<evidence type="ECO:0000256" key="1">
    <source>
        <dbReference type="SAM" id="MobiDB-lite"/>
    </source>
</evidence>
<keyword evidence="2" id="KW-1133">Transmembrane helix</keyword>
<dbReference type="Proteomes" id="UP000287197">
    <property type="component" value="Unassembled WGS sequence"/>
</dbReference>
<name>A0A431E9T6_CAMJU</name>
<feature type="transmembrane region" description="Helical" evidence="2">
    <location>
        <begin position="12"/>
        <end position="31"/>
    </location>
</feature>
<feature type="region of interest" description="Disordered" evidence="1">
    <location>
        <begin position="131"/>
        <end position="172"/>
    </location>
</feature>
<dbReference type="Proteomes" id="UP000288507">
    <property type="component" value="Unassembled WGS sequence"/>
</dbReference>
<reference evidence="3" key="1">
    <citation type="submission" date="2018-01" db="EMBL/GenBank/DDBJ databases">
        <authorList>
            <person name="Kovanen S."/>
            <person name="Nieminen T."/>
            <person name="Pohja-Mykra M."/>
            <person name="Raunio-Saarnisto M."/>
            <person name="Sauvala M."/>
            <person name="Fredriksson-Ahomaa M."/>
            <person name="Hanninen M.-L."/>
            <person name="Kivisto R."/>
        </authorList>
    </citation>
    <scope>NUCLEOTIDE SEQUENCE</scope>
    <source>
        <strain evidence="3">SO-26</strain>
    </source>
</reference>
<feature type="compositionally biased region" description="Low complexity" evidence="1">
    <location>
        <begin position="153"/>
        <end position="172"/>
    </location>
</feature>
<evidence type="ECO:0000256" key="2">
    <source>
        <dbReference type="SAM" id="Phobius"/>
    </source>
</evidence>
<evidence type="ECO:0000313" key="5">
    <source>
        <dbReference type="Proteomes" id="UP000288507"/>
    </source>
</evidence>
<organism evidence="4 5">
    <name type="scientific">Campylobacter jejuni</name>
    <dbReference type="NCBI Taxonomy" id="197"/>
    <lineage>
        <taxon>Bacteria</taxon>
        <taxon>Pseudomonadati</taxon>
        <taxon>Campylobacterota</taxon>
        <taxon>Epsilonproteobacteria</taxon>
        <taxon>Campylobacterales</taxon>
        <taxon>Campylobacteraceae</taxon>
        <taxon>Campylobacter</taxon>
    </lineage>
</organism>
<gene>
    <name evidence="4" type="ORF">C3H57_09670</name>
    <name evidence="3" type="ORF">C3I27_04420</name>
</gene>
<feature type="compositionally biased region" description="Polar residues" evidence="1">
    <location>
        <begin position="140"/>
        <end position="152"/>
    </location>
</feature>
<evidence type="ECO:0000313" key="3">
    <source>
        <dbReference type="EMBL" id="RTI48674.1"/>
    </source>
</evidence>
<dbReference type="RefSeq" id="WP_126262949.1">
    <property type="nucleotide sequence ID" value="NZ_PQZD01000003.1"/>
</dbReference>
<keyword evidence="2" id="KW-0812">Transmembrane</keyword>
<reference evidence="4 5" key="2">
    <citation type="journal article" date="2019" name="Appl. Environ. Microbiol.">
        <title>Population genetics and characterization of Campylobacter jejuni isolates in western jackdaws and game birds in Finland.</title>
        <authorList>
            <person name="Kovanen S."/>
            <person name="Rossi M."/>
            <person name="Pohja-Mykra M."/>
            <person name="Nieminen T."/>
            <person name="Raunio-Saarnisto M."/>
            <person name="Sauvala M."/>
            <person name="Fredriksson-Ahomaa M."/>
            <person name="Hanninen M.L."/>
            <person name="Kivisto R."/>
        </authorList>
    </citation>
    <scope>NUCLEOTIDE SEQUENCE [LARGE SCALE GENOMIC DNA]</scope>
    <source>
        <strain evidence="4 5">CB313</strain>
        <strain evidence="3">SO-26</strain>
    </source>
</reference>
<dbReference type="EMBL" id="PQZD01000003">
    <property type="protein sequence ID" value="RTI48674.1"/>
    <property type="molecule type" value="Genomic_DNA"/>
</dbReference>
<protein>
    <submittedName>
        <fullName evidence="4">Uncharacterized protein</fullName>
    </submittedName>
</protein>
<proteinExistence type="predicted"/>
<dbReference type="AlphaFoldDB" id="A0A431E9T6"/>
<sequence length="172" mass="18896">MSAFEIIDKGSNSLTVIVLMVSLGIAVFAVNKLFEKHDAVKDTLSDIKKIETKTAEAQDRILSELKLNNGISKAQLESSNKIIELHSHIIGDKLDRLDKTLEGVKNKLSEISAPSQYRNSELIQEIKKLDERNERRARETSTQPLQSPVNPRSMTGSGTVGASGVVPGNSRQ</sequence>
<keyword evidence="2" id="KW-0472">Membrane</keyword>
<accession>A0A431E9T6</accession>